<dbReference type="GO" id="GO:0016156">
    <property type="term" value="F:fumarate reductase (NADH) activity"/>
    <property type="evidence" value="ECO:0007669"/>
    <property type="project" value="UniProtKB-EC"/>
</dbReference>
<dbReference type="KEGG" id="acg:AWM71_02700"/>
<dbReference type="AlphaFoldDB" id="A0A0X8F7M5"/>
<dbReference type="PROSITE" id="PS51257">
    <property type="entry name" value="PROKAR_LIPOPROTEIN"/>
    <property type="match status" value="1"/>
</dbReference>
<dbReference type="PANTHER" id="PTHR43400">
    <property type="entry name" value="FUMARATE REDUCTASE"/>
    <property type="match status" value="1"/>
</dbReference>
<dbReference type="NCBIfam" id="NF005064">
    <property type="entry name" value="PRK06481.1"/>
    <property type="match status" value="1"/>
</dbReference>
<dbReference type="STRING" id="87541.AWM71_02700"/>
<feature type="compositionally biased region" description="Basic and acidic residues" evidence="6">
    <location>
        <begin position="30"/>
        <end position="46"/>
    </location>
</feature>
<dbReference type="PRINTS" id="PR00368">
    <property type="entry name" value="FADPNR"/>
</dbReference>
<dbReference type="InterPro" id="IPR050315">
    <property type="entry name" value="FAD-oxidoreductase_2"/>
</dbReference>
<keyword evidence="11" id="KW-1185">Reference proteome</keyword>
<dbReference type="InterPro" id="IPR036188">
    <property type="entry name" value="FAD/NAD-bd_sf"/>
</dbReference>
<dbReference type="SUPFAM" id="SSF56425">
    <property type="entry name" value="Succinate dehydrogenase/fumarate reductase flavoprotein, catalytic domain"/>
    <property type="match status" value="1"/>
</dbReference>
<evidence type="ECO:0000256" key="6">
    <source>
        <dbReference type="SAM" id="MobiDB-lite"/>
    </source>
</evidence>
<accession>A0A0X8F7M5</accession>
<keyword evidence="3 5" id="KW-0274">FAD</keyword>
<comment type="similarity">
    <text evidence="5">Belongs to the FAD-dependent oxidoreductase 2 family. FRD/SDH subfamily.</text>
</comment>
<name>A0A0X8F7M5_9LACT</name>
<organism evidence="9 11">
    <name type="scientific">Aerococcus christensenii</name>
    <dbReference type="NCBI Taxonomy" id="87541"/>
    <lineage>
        <taxon>Bacteria</taxon>
        <taxon>Bacillati</taxon>
        <taxon>Bacillota</taxon>
        <taxon>Bacilli</taxon>
        <taxon>Lactobacillales</taxon>
        <taxon>Aerococcaceae</taxon>
        <taxon>Aerococcus</taxon>
    </lineage>
</organism>
<evidence type="ECO:0000313" key="9">
    <source>
        <dbReference type="EMBL" id="PKY91978.1"/>
    </source>
</evidence>
<comment type="cofactor">
    <cofactor evidence="1">
        <name>FAD</name>
        <dbReference type="ChEBI" id="CHEBI:57692"/>
    </cofactor>
</comment>
<dbReference type="EMBL" id="PKGZ01000001">
    <property type="protein sequence ID" value="PKY91978.1"/>
    <property type="molecule type" value="Genomic_DNA"/>
</dbReference>
<dbReference type="EC" id="1.3.1.6" evidence="9"/>
<evidence type="ECO:0000256" key="4">
    <source>
        <dbReference type="ARBA" id="ARBA00023002"/>
    </source>
</evidence>
<dbReference type="FunFam" id="3.90.700.10:FF:000007">
    <property type="entry name" value="NADH-dependent fumarate reductase"/>
    <property type="match status" value="1"/>
</dbReference>
<dbReference type="PATRIC" id="fig|87541.4.peg.304"/>
<dbReference type="Pfam" id="PF00890">
    <property type="entry name" value="FAD_binding_2"/>
    <property type="match status" value="1"/>
</dbReference>
<proteinExistence type="inferred from homology"/>
<dbReference type="Gene3D" id="3.50.50.60">
    <property type="entry name" value="FAD/NAD(P)-binding domain"/>
    <property type="match status" value="1"/>
</dbReference>
<protein>
    <submittedName>
        <fullName evidence="9">Flavocytochrome c</fullName>
        <ecNumber evidence="9">1.3.1.6</ecNumber>
    </submittedName>
    <submittedName>
        <fullName evidence="8">Fumarate reductase flavoprotein subunit</fullName>
    </submittedName>
</protein>
<evidence type="ECO:0000256" key="3">
    <source>
        <dbReference type="ARBA" id="ARBA00022827"/>
    </source>
</evidence>
<dbReference type="NCBIfam" id="TIGR01813">
    <property type="entry name" value="flavo_cyto_c"/>
    <property type="match status" value="1"/>
</dbReference>
<dbReference type="PANTHER" id="PTHR43400:SF7">
    <property type="entry name" value="FAD-DEPENDENT OXIDOREDUCTASE 2 FAD BINDING DOMAIN-CONTAINING PROTEIN"/>
    <property type="match status" value="1"/>
</dbReference>
<evidence type="ECO:0000256" key="1">
    <source>
        <dbReference type="ARBA" id="ARBA00001974"/>
    </source>
</evidence>
<gene>
    <name evidence="9" type="ORF">CYJ27_00625</name>
    <name evidence="8" type="ORF">HMPREF3187_00303</name>
</gene>
<dbReference type="InterPro" id="IPR027477">
    <property type="entry name" value="Succ_DH/fumarate_Rdtase_cat_sf"/>
</dbReference>
<dbReference type="InterPro" id="IPR010960">
    <property type="entry name" value="Flavocytochrome_c"/>
</dbReference>
<evidence type="ECO:0000256" key="2">
    <source>
        <dbReference type="ARBA" id="ARBA00022630"/>
    </source>
</evidence>
<dbReference type="Proteomes" id="UP000070422">
    <property type="component" value="Unassembled WGS sequence"/>
</dbReference>
<dbReference type="SUPFAM" id="SSF51905">
    <property type="entry name" value="FAD/NAD(P)-binding domain"/>
    <property type="match status" value="1"/>
</dbReference>
<evidence type="ECO:0000256" key="5">
    <source>
        <dbReference type="RuleBase" id="RU366062"/>
    </source>
</evidence>
<comment type="caution">
    <text evidence="9">The sequence shown here is derived from an EMBL/GenBank/DDBJ whole genome shotgun (WGS) entry which is preliminary data.</text>
</comment>
<dbReference type="EMBL" id="LSCQ01000017">
    <property type="protein sequence ID" value="KXB37909.1"/>
    <property type="molecule type" value="Genomic_DNA"/>
</dbReference>
<evidence type="ECO:0000313" key="10">
    <source>
        <dbReference type="Proteomes" id="UP000070422"/>
    </source>
</evidence>
<dbReference type="GO" id="GO:0010181">
    <property type="term" value="F:FMN binding"/>
    <property type="evidence" value="ECO:0007669"/>
    <property type="project" value="InterPro"/>
</dbReference>
<keyword evidence="4 5" id="KW-0560">Oxidoreductase</keyword>
<reference evidence="9 11" key="2">
    <citation type="submission" date="2017-12" db="EMBL/GenBank/DDBJ databases">
        <title>Phylogenetic diversity of female urinary microbiome.</title>
        <authorList>
            <person name="Thomas-White K."/>
            <person name="Wolfe A.J."/>
        </authorList>
    </citation>
    <scope>NUCLEOTIDE SEQUENCE [LARGE SCALE GENOMIC DNA]</scope>
    <source>
        <strain evidence="9 11">UMB0844</strain>
    </source>
</reference>
<dbReference type="Proteomes" id="UP000234775">
    <property type="component" value="Unassembled WGS sequence"/>
</dbReference>
<sequence>MKREHFKWILLLFTFLIVLAGCGSSSKGNDSAKKSDAKVEKKDDAKSGASKKQYTDIKELKDNYDIVIIGAGGAGMSAAIEAKDAGLNPVILEKMPVAGGNTIKSSSGMNASGTEVQKANGIEDSNDKFFEESLKGGHGANDKELLRYFVDHSAEAIDWLKKNGIVLDNLSITGGSSVKRTHRPHDGSAVGGYLVDGLLRNVKERKIPLFVDANVTEISEKDGKPNGVTVKTKAGDKKITAKSVIVTTGGFGANKDMIKEHRPDLEGYVSTNSKGSTGDGIKMIEKLGGQAIDMDQIQVHPTVHQEDGALIGEALRGEGGILVNTKGDRFVNELDTRDKVSAAINDQDGKFAYLIINKDIREHVKAVDFYEKKGYVKKADSLEDLAKELKLPADELKKTVEKWNKDVEEKKDSDFGRKTGMERSLKSGPYFVIKIGPGIHYSMGGVKINSNTEVLHKDTNKPIPGLYAAGELIGGLHGKNRLGGNSVADIIIFGRQAGKQATEFVKNKK</sequence>
<feature type="domain" description="FAD-dependent oxidoreductase 2 FAD-binding" evidence="7">
    <location>
        <begin position="65"/>
        <end position="487"/>
    </location>
</feature>
<keyword evidence="2 5" id="KW-0285">Flavoprotein</keyword>
<dbReference type="RefSeq" id="WP_060776550.1">
    <property type="nucleotide sequence ID" value="NZ_CP014159.1"/>
</dbReference>
<dbReference type="GO" id="GO:0033765">
    <property type="term" value="F:steroid dehydrogenase activity, acting on the CH-CH group of donors"/>
    <property type="evidence" value="ECO:0007669"/>
    <property type="project" value="UniProtKB-ARBA"/>
</dbReference>
<dbReference type="InterPro" id="IPR003953">
    <property type="entry name" value="FAD-dep_OxRdtase_2_FAD-bd"/>
</dbReference>
<dbReference type="Gene3D" id="3.90.700.10">
    <property type="entry name" value="Succinate dehydrogenase/fumarate reductase flavoprotein, catalytic domain"/>
    <property type="match status" value="1"/>
</dbReference>
<dbReference type="OrthoDB" id="9806724at2"/>
<reference evidence="8 10" key="1">
    <citation type="submission" date="2016-01" db="EMBL/GenBank/DDBJ databases">
        <authorList>
            <person name="Oliw E.H."/>
        </authorList>
    </citation>
    <scope>NUCLEOTIDE SEQUENCE [LARGE SCALE GENOMIC DNA]</scope>
    <source>
        <strain evidence="8 10">KA00635</strain>
    </source>
</reference>
<feature type="region of interest" description="Disordered" evidence="6">
    <location>
        <begin position="25"/>
        <end position="52"/>
    </location>
</feature>
<evidence type="ECO:0000259" key="7">
    <source>
        <dbReference type="Pfam" id="PF00890"/>
    </source>
</evidence>
<evidence type="ECO:0000313" key="11">
    <source>
        <dbReference type="Proteomes" id="UP000234775"/>
    </source>
</evidence>
<evidence type="ECO:0000313" key="8">
    <source>
        <dbReference type="EMBL" id="KXB37909.1"/>
    </source>
</evidence>